<dbReference type="GO" id="GO:0007165">
    <property type="term" value="P:signal transduction"/>
    <property type="evidence" value="ECO:0007669"/>
    <property type="project" value="UniProtKB-KW"/>
</dbReference>
<comment type="similarity">
    <text evidence="2">Belongs to the methyl-accepting chemotaxis (MCP) protein family.</text>
</comment>
<dbReference type="RefSeq" id="WP_009627148.1">
    <property type="nucleotide sequence ID" value="NZ_VBTY01000078.1"/>
</dbReference>
<evidence type="ECO:0000256" key="3">
    <source>
        <dbReference type="PROSITE-ProRule" id="PRU00284"/>
    </source>
</evidence>
<feature type="transmembrane region" description="Helical" evidence="5">
    <location>
        <begin position="12"/>
        <end position="32"/>
    </location>
</feature>
<gene>
    <name evidence="8" type="ORF">FEV09_10775</name>
</gene>
<evidence type="ECO:0000313" key="9">
    <source>
        <dbReference type="Proteomes" id="UP001152872"/>
    </source>
</evidence>
<keyword evidence="9" id="KW-1185">Reference proteome</keyword>
<dbReference type="Pfam" id="PF12729">
    <property type="entry name" value="4HB_MCP_1"/>
    <property type="match status" value="1"/>
</dbReference>
<protein>
    <submittedName>
        <fullName evidence="8">Methyl-accepting chemotaxis protein</fullName>
    </submittedName>
</protein>
<organism evidence="8 9">
    <name type="scientific">Pseudanabaena catenata USMAC16</name>
    <dbReference type="NCBI Taxonomy" id="1855837"/>
    <lineage>
        <taxon>Bacteria</taxon>
        <taxon>Bacillati</taxon>
        <taxon>Cyanobacteriota</taxon>
        <taxon>Cyanophyceae</taxon>
        <taxon>Pseudanabaenales</taxon>
        <taxon>Pseudanabaenaceae</taxon>
        <taxon>Pseudanabaena</taxon>
    </lineage>
</organism>
<feature type="domain" description="HAMP" evidence="7">
    <location>
        <begin position="250"/>
        <end position="303"/>
    </location>
</feature>
<sequence>MFKNLGLQARIIGAFLLMAILVMIVSLVGLSGNQNLSEHIRTLGKNNAPSLYHLGIINEAQTAIKASQRNLLIPQVAKEERLKSRQTIESKFKVITDSFKVYESLSIDDTELGIYRELKSPWEEWTQNSRRFSELSDEFDSADIPNPLQVMFDLTQKGQANSPEFVKAKNAADVLAKLVSFSLVTLNPSFYKADDAINKLLSYNLNLSVKTALKAEEDATKAIRNSLGIAIAGAAIAIFFGVVFSNMIAKPLGAKIAGVVSVAEKISIGDLTSRVPESSTKDEIGKLLDAFRLMTHNLNGLIGKVSQTGIKIMTSSTQISASGKQLEATVNEQVASTNEVVATAKEIAATSTELVHVMNEVSRSAEATADSASGGQQELTRMENTMRQLAEATGSISSKLGIISEKANNINSIVTTITKVADQTNLLSLNAAIEAEKAGEYGLGFAVVAREIRRLADQTAVATLDIETMVKEMQSAVATGVMEMDKFTREVGHGVDDIRGISGKLAGIIHQVQGLTPRFDAVSQGMEGQSLGATQISEAMVQLSEAANQTADALREINRAIDQLNEAGYDLRQEISRFQLLS</sequence>
<keyword evidence="5" id="KW-0472">Membrane</keyword>
<dbReference type="CDD" id="cd06225">
    <property type="entry name" value="HAMP"/>
    <property type="match status" value="1"/>
</dbReference>
<dbReference type="SMART" id="SM00283">
    <property type="entry name" value="MA"/>
    <property type="match status" value="1"/>
</dbReference>
<dbReference type="AlphaFoldDB" id="A0A9X4MC45"/>
<reference evidence="8" key="1">
    <citation type="submission" date="2019-05" db="EMBL/GenBank/DDBJ databases">
        <title>Whole genome sequencing of Pseudanabaena catenata USMAC16.</title>
        <authorList>
            <person name="Khan Z."/>
            <person name="Omar W.M."/>
            <person name="Convey P."/>
            <person name="Merican F."/>
            <person name="Najimudin N."/>
        </authorList>
    </citation>
    <scope>NUCLEOTIDE SEQUENCE</scope>
    <source>
        <strain evidence="8">USMAC16</strain>
    </source>
</reference>
<dbReference type="PANTHER" id="PTHR32089:SF120">
    <property type="entry name" value="METHYL-ACCEPTING CHEMOTAXIS PROTEIN TLPQ"/>
    <property type="match status" value="1"/>
</dbReference>
<keyword evidence="4" id="KW-0175">Coiled coil</keyword>
<feature type="coiled-coil region" evidence="4">
    <location>
        <begin position="543"/>
        <end position="574"/>
    </location>
</feature>
<evidence type="ECO:0000259" key="7">
    <source>
        <dbReference type="PROSITE" id="PS50885"/>
    </source>
</evidence>
<dbReference type="Gene3D" id="1.10.287.950">
    <property type="entry name" value="Methyl-accepting chemotaxis protein"/>
    <property type="match status" value="1"/>
</dbReference>
<evidence type="ECO:0000256" key="2">
    <source>
        <dbReference type="ARBA" id="ARBA00029447"/>
    </source>
</evidence>
<keyword evidence="5" id="KW-1133">Transmembrane helix</keyword>
<evidence type="ECO:0000256" key="5">
    <source>
        <dbReference type="SAM" id="Phobius"/>
    </source>
</evidence>
<dbReference type="PANTHER" id="PTHR32089">
    <property type="entry name" value="METHYL-ACCEPTING CHEMOTAXIS PROTEIN MCPB"/>
    <property type="match status" value="1"/>
</dbReference>
<dbReference type="GO" id="GO:0016020">
    <property type="term" value="C:membrane"/>
    <property type="evidence" value="ECO:0007669"/>
    <property type="project" value="InterPro"/>
</dbReference>
<dbReference type="Pfam" id="PF00015">
    <property type="entry name" value="MCPsignal"/>
    <property type="match status" value="1"/>
</dbReference>
<evidence type="ECO:0000259" key="6">
    <source>
        <dbReference type="PROSITE" id="PS50111"/>
    </source>
</evidence>
<dbReference type="InterPro" id="IPR004089">
    <property type="entry name" value="MCPsignal_dom"/>
</dbReference>
<dbReference type="EMBL" id="VBTY01000078">
    <property type="protein sequence ID" value="MDG3495041.1"/>
    <property type="molecule type" value="Genomic_DNA"/>
</dbReference>
<dbReference type="PROSITE" id="PS50111">
    <property type="entry name" value="CHEMOTAXIS_TRANSDUC_2"/>
    <property type="match status" value="1"/>
</dbReference>
<feature type="domain" description="Methyl-accepting transducer" evidence="6">
    <location>
        <begin position="308"/>
        <end position="565"/>
    </location>
</feature>
<dbReference type="PROSITE" id="PS50885">
    <property type="entry name" value="HAMP"/>
    <property type="match status" value="1"/>
</dbReference>
<dbReference type="InterPro" id="IPR024478">
    <property type="entry name" value="HlyB_4HB_MCP"/>
</dbReference>
<accession>A0A9X4MC45</accession>
<evidence type="ECO:0000256" key="1">
    <source>
        <dbReference type="ARBA" id="ARBA00023224"/>
    </source>
</evidence>
<dbReference type="Proteomes" id="UP001152872">
    <property type="component" value="Unassembled WGS sequence"/>
</dbReference>
<name>A0A9X4MC45_9CYAN</name>
<proteinExistence type="inferred from homology"/>
<dbReference type="InterPro" id="IPR003660">
    <property type="entry name" value="HAMP_dom"/>
</dbReference>
<dbReference type="Pfam" id="PF00672">
    <property type="entry name" value="HAMP"/>
    <property type="match status" value="1"/>
</dbReference>
<feature type="transmembrane region" description="Helical" evidence="5">
    <location>
        <begin position="227"/>
        <end position="249"/>
    </location>
</feature>
<comment type="caution">
    <text evidence="8">The sequence shown here is derived from an EMBL/GenBank/DDBJ whole genome shotgun (WGS) entry which is preliminary data.</text>
</comment>
<dbReference type="SUPFAM" id="SSF58104">
    <property type="entry name" value="Methyl-accepting chemotaxis protein (MCP) signaling domain"/>
    <property type="match status" value="1"/>
</dbReference>
<evidence type="ECO:0000256" key="4">
    <source>
        <dbReference type="SAM" id="Coils"/>
    </source>
</evidence>
<keyword evidence="5" id="KW-0812">Transmembrane</keyword>
<evidence type="ECO:0000313" key="8">
    <source>
        <dbReference type="EMBL" id="MDG3495041.1"/>
    </source>
</evidence>
<dbReference type="SMART" id="SM00304">
    <property type="entry name" value="HAMP"/>
    <property type="match status" value="1"/>
</dbReference>
<keyword evidence="1 3" id="KW-0807">Transducer</keyword>